<dbReference type="EMBL" id="JAFCIX010000172">
    <property type="protein sequence ID" value="KAH6597003.1"/>
    <property type="molecule type" value="Genomic_DNA"/>
</dbReference>
<keyword evidence="3" id="KW-1185">Reference proteome</keyword>
<proteinExistence type="predicted"/>
<evidence type="ECO:0000256" key="1">
    <source>
        <dbReference type="SAM" id="MobiDB-lite"/>
    </source>
</evidence>
<feature type="region of interest" description="Disordered" evidence="1">
    <location>
        <begin position="138"/>
        <end position="177"/>
    </location>
</feature>
<evidence type="ECO:0000313" key="3">
    <source>
        <dbReference type="Proteomes" id="UP001648503"/>
    </source>
</evidence>
<feature type="region of interest" description="Disordered" evidence="1">
    <location>
        <begin position="1"/>
        <end position="42"/>
    </location>
</feature>
<reference evidence="2 3" key="1">
    <citation type="submission" date="2021-02" db="EMBL/GenBank/DDBJ databases">
        <title>Variation within the Batrachochytrium salamandrivorans European outbreak.</title>
        <authorList>
            <person name="Kelly M."/>
            <person name="Pasmans F."/>
            <person name="Shea T.P."/>
            <person name="Munoz J.F."/>
            <person name="Carranza S."/>
            <person name="Cuomo C.A."/>
            <person name="Martel A."/>
        </authorList>
    </citation>
    <scope>NUCLEOTIDE SEQUENCE [LARGE SCALE GENOMIC DNA]</scope>
    <source>
        <strain evidence="2 3">AMFP18/2</strain>
    </source>
</reference>
<comment type="caution">
    <text evidence="2">The sequence shown here is derived from an EMBL/GenBank/DDBJ whole genome shotgun (WGS) entry which is preliminary data.</text>
</comment>
<protein>
    <submittedName>
        <fullName evidence="2">Uncharacterized protein</fullName>
    </submittedName>
</protein>
<evidence type="ECO:0000313" key="2">
    <source>
        <dbReference type="EMBL" id="KAH6597003.1"/>
    </source>
</evidence>
<sequence length="288" mass="31692">MDKTDGTQCQQQPIPTHTACTVKKERPPKPGSKKAQLLKPHKRPSQLLSNALEEYIPPAYVVHEQVLVLIFANPMSLKTALDRPHIAYEGGHLNGPLRGVNFSADFLLRWGQLAVDQSGPEAGILALIHSPALPTSIPPPLASSTTTTPSSSTSIPSSTHADTIPPCTATPRSNPNTQTAGSAHIVYVIAGIKGDRSTFLHEWAHARYFLDTLYRAEATRIWESLDTVVRRSIEKDLLMRQYQPTVLIDEFQAYLVETPADFGKRWAGVLNPHHVKLRALVKAPVGLW</sequence>
<dbReference type="Proteomes" id="UP001648503">
    <property type="component" value="Unassembled WGS sequence"/>
</dbReference>
<accession>A0ABQ8FEN6</accession>
<name>A0ABQ8FEN6_9FUNG</name>
<feature type="compositionally biased region" description="Low complexity" evidence="1">
    <location>
        <begin position="142"/>
        <end position="159"/>
    </location>
</feature>
<gene>
    <name evidence="2" type="ORF">BASA50_004761</name>
</gene>
<feature type="compositionally biased region" description="Polar residues" evidence="1">
    <location>
        <begin position="1"/>
        <end position="19"/>
    </location>
</feature>
<organism evidence="2 3">
    <name type="scientific">Batrachochytrium salamandrivorans</name>
    <dbReference type="NCBI Taxonomy" id="1357716"/>
    <lineage>
        <taxon>Eukaryota</taxon>
        <taxon>Fungi</taxon>
        <taxon>Fungi incertae sedis</taxon>
        <taxon>Chytridiomycota</taxon>
        <taxon>Chytridiomycota incertae sedis</taxon>
        <taxon>Chytridiomycetes</taxon>
        <taxon>Rhizophydiales</taxon>
        <taxon>Rhizophydiales incertae sedis</taxon>
        <taxon>Batrachochytrium</taxon>
    </lineage>
</organism>